<feature type="transmembrane region" description="Helical" evidence="2">
    <location>
        <begin position="203"/>
        <end position="222"/>
    </location>
</feature>
<sequence>MQDTGGGADDPTPAADVRTTARLADPTRVADAGESRGRGGGLAENTPRAPRFGHASRTVWSGLLTALAALLVLGALVVPGEVSQLTPEAFVRIPVEALAGAAVLLVLRGRARTAAALAGGALIGVLLVLRIADLGFRSALARPFDPVLDLPLLGNAADYVAESAGRVAAVGAMVGAGLLTLAIPVLTALAVRRLAGRLPGTRVLGGVAVVWLVCAVTGATLAPPVPLASRSAASLAWSVGSQIPVSLHDEQEFAKVAANDAFRDTPPDRLLTALRGKDVVIAYVESYGRSAVEDPQYATRVDATLDAGTSTLAADGFGARSGWLTSPIAGGGSWLAHATLSSGLWIDNQQRYRSLTTSDRLTLSKALQRTGRQTVGIMPGTTEPWPESRFYGVDSYYDAHGLGYRGPGFGWSPMPDQYALAQYDAKTKDLPGPLGAEITLTSSHTPWIAVPALRPWDEIGDGSTYATDVAGLDPPDVIWQDEDRVRTNYRESIEYSLNSLVSWVQHSGDDDLVLIVLGDHQPVPMITHDSPSRDVPISVVTRDQQVLDTVSQAWQWQPGLRPGPDAPVWRMDAFRDRFLSTFR</sequence>
<feature type="transmembrane region" description="Helical" evidence="2">
    <location>
        <begin position="167"/>
        <end position="191"/>
    </location>
</feature>
<dbReference type="SUPFAM" id="SSF53649">
    <property type="entry name" value="Alkaline phosphatase-like"/>
    <property type="match status" value="1"/>
</dbReference>
<name>A0A1G7PP00_PSEOR</name>
<evidence type="ECO:0008006" key="5">
    <source>
        <dbReference type="Google" id="ProtNLM"/>
    </source>
</evidence>
<dbReference type="InterPro" id="IPR017850">
    <property type="entry name" value="Alkaline_phosphatase_core_sf"/>
</dbReference>
<keyword evidence="2" id="KW-0472">Membrane</keyword>
<reference evidence="3 4" key="1">
    <citation type="submission" date="2016-10" db="EMBL/GenBank/DDBJ databases">
        <authorList>
            <person name="de Groot N.N."/>
        </authorList>
    </citation>
    <scope>NUCLEOTIDE SEQUENCE [LARGE SCALE GENOMIC DNA]</scope>
    <source>
        <strain evidence="3 4">CGMCC 4.3143</strain>
    </source>
</reference>
<protein>
    <recommendedName>
        <fullName evidence="5">Phosphoglycerol transferase MdoB</fullName>
    </recommendedName>
</protein>
<keyword evidence="4" id="KW-1185">Reference proteome</keyword>
<evidence type="ECO:0000256" key="2">
    <source>
        <dbReference type="SAM" id="Phobius"/>
    </source>
</evidence>
<keyword evidence="2" id="KW-0812">Transmembrane</keyword>
<proteinExistence type="predicted"/>
<gene>
    <name evidence="3" type="ORF">SAMN05216377_107192</name>
</gene>
<feature type="transmembrane region" description="Helical" evidence="2">
    <location>
        <begin position="114"/>
        <end position="132"/>
    </location>
</feature>
<dbReference type="AlphaFoldDB" id="A0A1G7PP00"/>
<accession>A0A1G7PP00</accession>
<feature type="transmembrane region" description="Helical" evidence="2">
    <location>
        <begin position="89"/>
        <end position="107"/>
    </location>
</feature>
<feature type="region of interest" description="Disordered" evidence="1">
    <location>
        <begin position="1"/>
        <end position="49"/>
    </location>
</feature>
<organism evidence="3 4">
    <name type="scientific">Pseudonocardia oroxyli</name>
    <dbReference type="NCBI Taxonomy" id="366584"/>
    <lineage>
        <taxon>Bacteria</taxon>
        <taxon>Bacillati</taxon>
        <taxon>Actinomycetota</taxon>
        <taxon>Actinomycetes</taxon>
        <taxon>Pseudonocardiales</taxon>
        <taxon>Pseudonocardiaceae</taxon>
        <taxon>Pseudonocardia</taxon>
    </lineage>
</organism>
<dbReference type="RefSeq" id="WP_245707466.1">
    <property type="nucleotide sequence ID" value="NZ_FNBE01000007.1"/>
</dbReference>
<feature type="transmembrane region" description="Helical" evidence="2">
    <location>
        <begin position="58"/>
        <end position="77"/>
    </location>
</feature>
<evidence type="ECO:0000313" key="3">
    <source>
        <dbReference type="EMBL" id="SDF88122.1"/>
    </source>
</evidence>
<dbReference type="Proteomes" id="UP000198967">
    <property type="component" value="Unassembled WGS sequence"/>
</dbReference>
<dbReference type="STRING" id="366584.SAMN05216377_107192"/>
<dbReference type="EMBL" id="FNBE01000007">
    <property type="protein sequence ID" value="SDF88122.1"/>
    <property type="molecule type" value="Genomic_DNA"/>
</dbReference>
<evidence type="ECO:0000256" key="1">
    <source>
        <dbReference type="SAM" id="MobiDB-lite"/>
    </source>
</evidence>
<evidence type="ECO:0000313" key="4">
    <source>
        <dbReference type="Proteomes" id="UP000198967"/>
    </source>
</evidence>
<keyword evidence="2" id="KW-1133">Transmembrane helix</keyword>
<dbReference type="Gene3D" id="3.40.720.10">
    <property type="entry name" value="Alkaline Phosphatase, subunit A"/>
    <property type="match status" value="1"/>
</dbReference>